<gene>
    <name evidence="1" type="ORF">BSAL_71710</name>
</gene>
<dbReference type="Proteomes" id="UP000051952">
    <property type="component" value="Unassembled WGS sequence"/>
</dbReference>
<keyword evidence="2" id="KW-1185">Reference proteome</keyword>
<reference evidence="2" key="1">
    <citation type="submission" date="2015-09" db="EMBL/GenBank/DDBJ databases">
        <authorList>
            <consortium name="Pathogen Informatics"/>
        </authorList>
    </citation>
    <scope>NUCLEOTIDE SEQUENCE [LARGE SCALE GENOMIC DNA]</scope>
    <source>
        <strain evidence="2">Lake Konstanz</strain>
    </source>
</reference>
<evidence type="ECO:0000313" key="2">
    <source>
        <dbReference type="Proteomes" id="UP000051952"/>
    </source>
</evidence>
<proteinExistence type="predicted"/>
<evidence type="ECO:0000313" key="1">
    <source>
        <dbReference type="EMBL" id="CUG06121.1"/>
    </source>
</evidence>
<organism evidence="1 2">
    <name type="scientific">Bodo saltans</name>
    <name type="common">Flagellated protozoan</name>
    <dbReference type="NCBI Taxonomy" id="75058"/>
    <lineage>
        <taxon>Eukaryota</taxon>
        <taxon>Discoba</taxon>
        <taxon>Euglenozoa</taxon>
        <taxon>Kinetoplastea</taxon>
        <taxon>Metakinetoplastina</taxon>
        <taxon>Eubodonida</taxon>
        <taxon>Bodonidae</taxon>
        <taxon>Bodo</taxon>
    </lineage>
</organism>
<dbReference type="VEuPathDB" id="TriTrypDB:BSAL_71710"/>
<sequence length="157" mass="17185">MSVTDDIKNGGIKGAFGLDQQDWGGVAGKWYEFWKCAPQCGAPDANGCLTCVACWWCCGLCSLSKLYSSTLGEECHLIPHCAMAWCCGLCTVVFTRYNIRRKLGVNGNMCGDCMCSWFCGCCSFLQVLRASKVEDWNYFANGAVVPPIVAPQTTFIK</sequence>
<protein>
    <submittedName>
        <fullName evidence="1">Uncharacterized protein</fullName>
    </submittedName>
</protein>
<name>A0A0S4ISM9_BODSA</name>
<dbReference type="EMBL" id="CYKH01000562">
    <property type="protein sequence ID" value="CUG06121.1"/>
    <property type="molecule type" value="Genomic_DNA"/>
</dbReference>
<dbReference type="AlphaFoldDB" id="A0A0S4ISM9"/>
<dbReference type="OrthoDB" id="1045822at2759"/>
<dbReference type="OMA" id="ATEEWNL"/>
<accession>A0A0S4ISM9</accession>